<feature type="transmembrane region" description="Helical" evidence="7">
    <location>
        <begin position="95"/>
        <end position="117"/>
    </location>
</feature>
<evidence type="ECO:0000256" key="5">
    <source>
        <dbReference type="ARBA" id="ARBA00023136"/>
    </source>
</evidence>
<evidence type="ECO:0000256" key="2">
    <source>
        <dbReference type="ARBA" id="ARBA00007362"/>
    </source>
</evidence>
<dbReference type="RefSeq" id="WP_067551386.1">
    <property type="nucleotide sequence ID" value="NZ_CP016895.1"/>
</dbReference>
<feature type="transmembrane region" description="Helical" evidence="7">
    <location>
        <begin position="214"/>
        <end position="234"/>
    </location>
</feature>
<protein>
    <submittedName>
        <fullName evidence="9">EamA family transporter</fullName>
    </submittedName>
</protein>
<feature type="transmembrane region" description="Helical" evidence="7">
    <location>
        <begin position="179"/>
        <end position="202"/>
    </location>
</feature>
<evidence type="ECO:0000313" key="9">
    <source>
        <dbReference type="EMBL" id="AOA57066.1"/>
    </source>
</evidence>
<dbReference type="EMBL" id="CP016895">
    <property type="protein sequence ID" value="AOA57066.1"/>
    <property type="molecule type" value="Genomic_DNA"/>
</dbReference>
<dbReference type="InterPro" id="IPR037185">
    <property type="entry name" value="EmrE-like"/>
</dbReference>
<dbReference type="InterPro" id="IPR050638">
    <property type="entry name" value="AA-Vitamin_Transporters"/>
</dbReference>
<dbReference type="GO" id="GO:0016020">
    <property type="term" value="C:membrane"/>
    <property type="evidence" value="ECO:0007669"/>
    <property type="project" value="UniProtKB-SubCell"/>
</dbReference>
<dbReference type="AlphaFoldDB" id="A0A1B2LVV2"/>
<evidence type="ECO:0000256" key="3">
    <source>
        <dbReference type="ARBA" id="ARBA00022692"/>
    </source>
</evidence>
<feature type="transmembrane region" description="Helical" evidence="7">
    <location>
        <begin position="34"/>
        <end position="57"/>
    </location>
</feature>
<feature type="region of interest" description="Disordered" evidence="6">
    <location>
        <begin position="298"/>
        <end position="328"/>
    </location>
</feature>
<feature type="transmembrane region" description="Helical" evidence="7">
    <location>
        <begin position="270"/>
        <end position="290"/>
    </location>
</feature>
<name>A0A1B2LVV2_9GAMM</name>
<dbReference type="OrthoDB" id="8162550at2"/>
<dbReference type="SUPFAM" id="SSF103481">
    <property type="entry name" value="Multidrug resistance efflux transporter EmrE"/>
    <property type="match status" value="1"/>
</dbReference>
<organism evidence="9 10">
    <name type="scientific">Acinetobacter larvae</name>
    <dbReference type="NCBI Taxonomy" id="1789224"/>
    <lineage>
        <taxon>Bacteria</taxon>
        <taxon>Pseudomonadati</taxon>
        <taxon>Pseudomonadota</taxon>
        <taxon>Gammaproteobacteria</taxon>
        <taxon>Moraxellales</taxon>
        <taxon>Moraxellaceae</taxon>
        <taxon>Acinetobacter</taxon>
    </lineage>
</organism>
<reference evidence="9 10" key="1">
    <citation type="submission" date="2016-08" db="EMBL/GenBank/DDBJ databases">
        <authorList>
            <person name="Seilhamer J.J."/>
        </authorList>
    </citation>
    <scope>NUCLEOTIDE SEQUENCE [LARGE SCALE GENOMIC DNA]</scope>
    <source>
        <strain evidence="9 10">BRTC-1</strain>
    </source>
</reference>
<keyword evidence="5 7" id="KW-0472">Membrane</keyword>
<gene>
    <name evidence="9" type="ORF">BFG52_00990</name>
</gene>
<feature type="transmembrane region" description="Helical" evidence="7">
    <location>
        <begin position="69"/>
        <end position="89"/>
    </location>
</feature>
<dbReference type="Pfam" id="PF00892">
    <property type="entry name" value="EamA"/>
    <property type="match status" value="2"/>
</dbReference>
<evidence type="ECO:0000313" key="10">
    <source>
        <dbReference type="Proteomes" id="UP000093391"/>
    </source>
</evidence>
<proteinExistence type="inferred from homology"/>
<evidence type="ECO:0000256" key="4">
    <source>
        <dbReference type="ARBA" id="ARBA00022989"/>
    </source>
</evidence>
<feature type="domain" description="EamA" evidence="8">
    <location>
        <begin position="153"/>
        <end position="284"/>
    </location>
</feature>
<dbReference type="PANTHER" id="PTHR32322:SF2">
    <property type="entry name" value="EAMA DOMAIN-CONTAINING PROTEIN"/>
    <property type="match status" value="1"/>
</dbReference>
<dbReference type="InterPro" id="IPR000620">
    <property type="entry name" value="EamA_dom"/>
</dbReference>
<evidence type="ECO:0000256" key="7">
    <source>
        <dbReference type="SAM" id="Phobius"/>
    </source>
</evidence>
<comment type="similarity">
    <text evidence="2">Belongs to the EamA transporter family.</text>
</comment>
<comment type="subcellular location">
    <subcellularLocation>
        <location evidence="1">Membrane</location>
        <topology evidence="1">Multi-pass membrane protein</topology>
    </subcellularLocation>
</comment>
<accession>A0A1B2LVV2</accession>
<evidence type="ECO:0000256" key="1">
    <source>
        <dbReference type="ARBA" id="ARBA00004141"/>
    </source>
</evidence>
<evidence type="ECO:0000256" key="6">
    <source>
        <dbReference type="SAM" id="MobiDB-lite"/>
    </source>
</evidence>
<feature type="compositionally biased region" description="Basic and acidic residues" evidence="6">
    <location>
        <begin position="319"/>
        <end position="328"/>
    </location>
</feature>
<sequence length="328" mass="36673">MLSTRNQGYLFVTITMLIWGGFTITSRLNAMWHISAWDITALRFGLAFCILLPILCIKKDIAFLWQNKQPFVLAMVGGVAYCLTCYSAFQYVPAAHAAIFLNGCVPLCTAVAGYVLFKYPFGRDTWLSLLIMLSAIAVMSYLMYQMTGVAFSLGDGLFFISAILWGIFTVLLRQWQITAWHAMTGVAIWSAIIYIPLYLLFIPKHLSDAESIHLVVQTLFHGIMVVMIATLSYVEAIKRLGAFKAGSIVTLAPFIAALVAVPLLNEPLNMAIVSGLIGMAIGALQPWRWIGRQDSLSRSLAKQRQREQHQHQPQQSAKQQEKPQEHQE</sequence>
<feature type="domain" description="EamA" evidence="8">
    <location>
        <begin position="8"/>
        <end position="140"/>
    </location>
</feature>
<feature type="transmembrane region" description="Helical" evidence="7">
    <location>
        <begin position="126"/>
        <end position="144"/>
    </location>
</feature>
<dbReference type="Proteomes" id="UP000093391">
    <property type="component" value="Chromosome"/>
</dbReference>
<keyword evidence="10" id="KW-1185">Reference proteome</keyword>
<keyword evidence="4 7" id="KW-1133">Transmembrane helix</keyword>
<feature type="transmembrane region" description="Helical" evidence="7">
    <location>
        <begin position="246"/>
        <end position="264"/>
    </location>
</feature>
<feature type="transmembrane region" description="Helical" evidence="7">
    <location>
        <begin position="9"/>
        <end position="28"/>
    </location>
</feature>
<keyword evidence="3 7" id="KW-0812">Transmembrane</keyword>
<dbReference type="PANTHER" id="PTHR32322">
    <property type="entry name" value="INNER MEMBRANE TRANSPORTER"/>
    <property type="match status" value="1"/>
</dbReference>
<dbReference type="STRING" id="1789224.BFG52_00990"/>
<dbReference type="KEGG" id="ala:BFG52_00990"/>
<evidence type="ECO:0000259" key="8">
    <source>
        <dbReference type="Pfam" id="PF00892"/>
    </source>
</evidence>
<feature type="transmembrane region" description="Helical" evidence="7">
    <location>
        <begin position="150"/>
        <end position="172"/>
    </location>
</feature>